<feature type="compositionally biased region" description="Polar residues" evidence="1">
    <location>
        <begin position="1190"/>
        <end position="1201"/>
    </location>
</feature>
<feature type="region of interest" description="Disordered" evidence="1">
    <location>
        <begin position="1137"/>
        <end position="1201"/>
    </location>
</feature>
<protein>
    <submittedName>
        <fullName evidence="2">Uncharacterized protein</fullName>
    </submittedName>
</protein>
<keyword evidence="3" id="KW-1185">Reference proteome</keyword>
<feature type="region of interest" description="Disordered" evidence="1">
    <location>
        <begin position="1346"/>
        <end position="1405"/>
    </location>
</feature>
<feature type="compositionally biased region" description="Basic and acidic residues" evidence="1">
    <location>
        <begin position="1"/>
        <end position="11"/>
    </location>
</feature>
<feature type="compositionally biased region" description="Polar residues" evidence="1">
    <location>
        <begin position="259"/>
        <end position="274"/>
    </location>
</feature>
<feature type="compositionally biased region" description="Polar residues" evidence="1">
    <location>
        <begin position="1157"/>
        <end position="1171"/>
    </location>
</feature>
<feature type="compositionally biased region" description="Polar residues" evidence="1">
    <location>
        <begin position="1349"/>
        <end position="1372"/>
    </location>
</feature>
<feature type="region of interest" description="Disordered" evidence="1">
    <location>
        <begin position="673"/>
        <end position="706"/>
    </location>
</feature>
<feature type="region of interest" description="Disordered" evidence="1">
    <location>
        <begin position="1"/>
        <end position="279"/>
    </location>
</feature>
<feature type="region of interest" description="Disordered" evidence="1">
    <location>
        <begin position="1232"/>
        <end position="1268"/>
    </location>
</feature>
<feature type="compositionally biased region" description="Basic and acidic residues" evidence="1">
    <location>
        <begin position="1173"/>
        <end position="1189"/>
    </location>
</feature>
<evidence type="ECO:0000256" key="1">
    <source>
        <dbReference type="SAM" id="MobiDB-lite"/>
    </source>
</evidence>
<proteinExistence type="predicted"/>
<reference evidence="2 3" key="1">
    <citation type="journal article" date="2021" name="Elife">
        <title>Chloroplast acquisition without the gene transfer in kleptoplastic sea slugs, Plakobranchus ocellatus.</title>
        <authorList>
            <person name="Maeda T."/>
            <person name="Takahashi S."/>
            <person name="Yoshida T."/>
            <person name="Shimamura S."/>
            <person name="Takaki Y."/>
            <person name="Nagai Y."/>
            <person name="Toyoda A."/>
            <person name="Suzuki Y."/>
            <person name="Arimoto A."/>
            <person name="Ishii H."/>
            <person name="Satoh N."/>
            <person name="Nishiyama T."/>
            <person name="Hasebe M."/>
            <person name="Maruyama T."/>
            <person name="Minagawa J."/>
            <person name="Obokata J."/>
            <person name="Shigenobu S."/>
        </authorList>
    </citation>
    <scope>NUCLEOTIDE SEQUENCE [LARGE SCALE GENOMIC DNA]</scope>
</reference>
<feature type="compositionally biased region" description="Polar residues" evidence="1">
    <location>
        <begin position="1388"/>
        <end position="1398"/>
    </location>
</feature>
<feature type="compositionally biased region" description="Low complexity" evidence="1">
    <location>
        <begin position="36"/>
        <end position="47"/>
    </location>
</feature>
<feature type="compositionally biased region" description="Basic and acidic residues" evidence="1">
    <location>
        <begin position="762"/>
        <end position="780"/>
    </location>
</feature>
<feature type="compositionally biased region" description="Pro residues" evidence="1">
    <location>
        <begin position="420"/>
        <end position="433"/>
    </location>
</feature>
<feature type="compositionally biased region" description="Polar residues" evidence="1">
    <location>
        <begin position="673"/>
        <end position="698"/>
    </location>
</feature>
<feature type="region of interest" description="Disordered" evidence="1">
    <location>
        <begin position="756"/>
        <end position="783"/>
    </location>
</feature>
<feature type="compositionally biased region" description="Polar residues" evidence="1">
    <location>
        <begin position="188"/>
        <end position="209"/>
    </location>
</feature>
<feature type="compositionally biased region" description="Low complexity" evidence="1">
    <location>
        <begin position="434"/>
        <end position="451"/>
    </location>
</feature>
<feature type="region of interest" description="Disordered" evidence="1">
    <location>
        <begin position="631"/>
        <end position="655"/>
    </location>
</feature>
<feature type="region of interest" description="Disordered" evidence="1">
    <location>
        <begin position="902"/>
        <end position="947"/>
    </location>
</feature>
<accession>A0AAV4FW06</accession>
<feature type="compositionally biased region" description="Low complexity" evidence="1">
    <location>
        <begin position="631"/>
        <end position="645"/>
    </location>
</feature>
<feature type="compositionally biased region" description="Polar residues" evidence="1">
    <location>
        <begin position="397"/>
        <end position="406"/>
    </location>
</feature>
<feature type="compositionally biased region" description="Low complexity" evidence="1">
    <location>
        <begin position="158"/>
        <end position="186"/>
    </location>
</feature>
<feature type="region of interest" description="Disordered" evidence="1">
    <location>
        <begin position="1016"/>
        <end position="1039"/>
    </location>
</feature>
<name>A0AAV4FW06_9GAST</name>
<organism evidence="2 3">
    <name type="scientific">Elysia marginata</name>
    <dbReference type="NCBI Taxonomy" id="1093978"/>
    <lineage>
        <taxon>Eukaryota</taxon>
        <taxon>Metazoa</taxon>
        <taxon>Spiralia</taxon>
        <taxon>Lophotrochozoa</taxon>
        <taxon>Mollusca</taxon>
        <taxon>Gastropoda</taxon>
        <taxon>Heterobranchia</taxon>
        <taxon>Euthyneura</taxon>
        <taxon>Panpulmonata</taxon>
        <taxon>Sacoglossa</taxon>
        <taxon>Placobranchoidea</taxon>
        <taxon>Plakobranchidae</taxon>
        <taxon>Elysia</taxon>
    </lineage>
</organism>
<feature type="compositionally biased region" description="Polar residues" evidence="1">
    <location>
        <begin position="922"/>
        <end position="947"/>
    </location>
</feature>
<feature type="compositionally biased region" description="Low complexity" evidence="1">
    <location>
        <begin position="89"/>
        <end position="120"/>
    </location>
</feature>
<dbReference type="Proteomes" id="UP000762676">
    <property type="component" value="Unassembled WGS sequence"/>
</dbReference>
<evidence type="ECO:0000313" key="3">
    <source>
        <dbReference type="Proteomes" id="UP000762676"/>
    </source>
</evidence>
<comment type="caution">
    <text evidence="2">The sequence shown here is derived from an EMBL/GenBank/DDBJ whole genome shotgun (WGS) entry which is preliminary data.</text>
</comment>
<feature type="compositionally biased region" description="Low complexity" evidence="1">
    <location>
        <begin position="1016"/>
        <end position="1025"/>
    </location>
</feature>
<gene>
    <name evidence="2" type="ORF">ElyMa_005816000</name>
</gene>
<dbReference type="EMBL" id="BMAT01011676">
    <property type="protein sequence ID" value="GFR77081.1"/>
    <property type="molecule type" value="Genomic_DNA"/>
</dbReference>
<evidence type="ECO:0000313" key="2">
    <source>
        <dbReference type="EMBL" id="GFR77081.1"/>
    </source>
</evidence>
<feature type="compositionally biased region" description="Basic and acidic residues" evidence="1">
    <location>
        <begin position="1259"/>
        <end position="1268"/>
    </location>
</feature>
<feature type="region of interest" description="Disordered" evidence="1">
    <location>
        <begin position="386"/>
        <end position="484"/>
    </location>
</feature>
<feature type="compositionally biased region" description="Polar residues" evidence="1">
    <location>
        <begin position="230"/>
        <end position="240"/>
    </location>
</feature>
<feature type="region of interest" description="Disordered" evidence="1">
    <location>
        <begin position="334"/>
        <end position="354"/>
    </location>
</feature>
<sequence length="1405" mass="150948">MEIPVIHEHSRPSKKPAVSSRNVSRPTAPPPPARPGPVNVNGVSSSGNGAGKSRGAVQTIPFHKANDWSLETSLPQVKTGGTGPARGNAPPASAASSPSSSSSVAKASTKTATTPAKSATNGHFLKLAATRGSPGQKPKLPTKPAGLRENPTLILSRKSGTASASGTTATTTKTAAAAAAAAAGTAISLKTSTSSGSQPQLETSASGKNESIFPPADIPPETVDRENKTWFASRSLSSPAGKTAGSGPGLKPHVHGPPSRQTSLHARLPSTDSGIQADGGFDSLSRYKGKSFLSDSSATFDSLEGSDDVINNSCTSPVSTFPNVVEVDTTFCRNPGSVSRDDRNRTLGGSSKRKSLCTEVDGDQFKPELLGRKNCHDFQSITRGVDKKMERRASGSGDFQTTQPASSHAGFVKPASKRPFPVPRPVSSPPPAPVSAASSCNSSTAKSVPVVKRPPKHHPPDLSQPTWRHSAGPPSRSLHVGGENNSQAQHFKAMASDVLSGLSHKPFPHRTIKTSRSTSLENFSNILGENLSASANPNDSVNMSRISSSSKTGGVSSIPANTSNQAFTLPRSVTKASSHKHQAYMTVSPPPPPQPQHSALITTSSELQTNSSVGSVTVKTVNAMNTVKSDPVSSSVTVTSNCETSNRSSSPPKLHPSIKAFTNHRGAVHIASNKTPSAVLSNSPAKRVSSKQSLPSSTKEADSVNVDHPQITEVLYQNMDSLRNRDSEVLYQNMDSMRNRSSEVLYQNIESLSYTGQASEAQKSKHDPDTKVNGRVKGESNHSLTRPLRVVATPGKLDTRALQPTSLSPQLQTLAANLEPCFKDTSGIEEAKVESKQTSPVETLGKTVHAGQTACIGETRDKCTKPSFTPRSKVPLCNSYGGLSAEPVPQVRLEVESNSALSMPTNPHIVSPTRTIKESRGLDSSQRQSSMCSNQVSGSVSRQSVNASNRMEIPVTHIREEEASSTCKVPNTLSLADNTARSPSLETKALLHRSKDEIRKNVDGLRPLSLSFPHSPSLLSPSSHSATLPKNSTFKRDMRSPYRLSRQAEERQRHKDAVYENVRTRLRDSFRFDDEASRFRHADLLLKETDELMKEALEVLNKPSLPHPLSPSLTCSSPLTQRFFYTPMTSVWRRNRFRSGSSSEENECPKDAASVPKSPSLTTASSMTPQRSPEPRRHSGKENFNRNENPRQTSVSTSDGYKSSLSDFHVIKDETGTSIPFYDVRSGKFYDSGKDVTPNVSRDKVLPGSIAGDVTSPTQREKSRGEEVTWGERKARMDSALSWLKTELAALRDIDNQLICQFRRCQDTIETLKTQRDVWEGLSEEGEECDYWDDYEINEFNKKYLDSPGGSSTSQLSPGSRNSSLYDVTSATAPRLALPGERRDSPGLNLTSSTNGVTQDIEATV</sequence>